<proteinExistence type="predicted"/>
<dbReference type="GO" id="GO:0042883">
    <property type="term" value="P:cysteine transport"/>
    <property type="evidence" value="ECO:0007669"/>
    <property type="project" value="InterPro"/>
</dbReference>
<evidence type="ECO:0000256" key="4">
    <source>
        <dbReference type="ARBA" id="ARBA00022840"/>
    </source>
</evidence>
<dbReference type="InterPro" id="IPR014216">
    <property type="entry name" value="ABC_transptr_CydD"/>
</dbReference>
<evidence type="ECO:0000313" key="10">
    <source>
        <dbReference type="EMBL" id="XCJ18380.1"/>
    </source>
</evidence>
<protein>
    <submittedName>
        <fullName evidence="10">Thiol reductant ABC exporter subunit CydD</fullName>
    </submittedName>
</protein>
<dbReference type="NCBIfam" id="TIGR02857">
    <property type="entry name" value="CydD"/>
    <property type="match status" value="1"/>
</dbReference>
<keyword evidence="6 7" id="KW-0472">Membrane</keyword>
<evidence type="ECO:0000256" key="7">
    <source>
        <dbReference type="SAM" id="Phobius"/>
    </source>
</evidence>
<dbReference type="RefSeq" id="WP_353949416.1">
    <property type="nucleotide sequence ID" value="NZ_CP159510.1"/>
</dbReference>
<comment type="subcellular location">
    <subcellularLocation>
        <location evidence="1">Cell membrane</location>
        <topology evidence="1">Multi-pass membrane protein</topology>
    </subcellularLocation>
</comment>
<dbReference type="InterPro" id="IPR003593">
    <property type="entry name" value="AAA+_ATPase"/>
</dbReference>
<sequence>MDRDILTYPGARRLFVSAAFLTLIEGLCIIGQAGLLAGLVSDLFTGRSISSMGNQIVLFFIVLAIRHLCVLTIKSLSFRFAERTSKSMRKRFLNRLFFTGSEQIRTGGSGTLVTLTLEGVAQVRHYLELFIPKIVANGILPLMILVYVLTKDWLSALILFLTMPVLIIFMILLGLAAQKKMDDRWASYRVLSNHFLDSLRGLPTLRYLGLGKIHAKTIERVSDKYRKMTMGTLKLAFLSSFALDFFTMLSIAFVAVALGLRLIDGHILLEPALTVLILAPEYFTPVRELGQDYHATLDGKEAAEKINHIAPQQEKEETTGEEASADRWQWSDHAILKLNEVSAVYQDSNGKKALNDISFSARGDETIGIIGSSGAGKSTLIDVIGGFLATASGHIEVNGVPGSFASGAWRKQVTYIPQHPYIFSASLGENVAFYQPDASGNQIREAVRAAGLDQLVEEFPGGLDEKIGAGGRPLSGGQEQRVALARAFLCNRPVLLLDEPTAHLDIETEYELKQTMIRLFKGKLVLMATHRLHWMDQMDRILVIDRGRIVESGPQDELIRKNGVYTRLVRSQLEGQS</sequence>
<dbReference type="InterPro" id="IPR003439">
    <property type="entry name" value="ABC_transporter-like_ATP-bd"/>
</dbReference>
<feature type="transmembrane region" description="Helical" evidence="7">
    <location>
        <begin position="156"/>
        <end position="177"/>
    </location>
</feature>
<dbReference type="SMART" id="SM00382">
    <property type="entry name" value="AAA"/>
    <property type="match status" value="1"/>
</dbReference>
<keyword evidence="4" id="KW-0067">ATP-binding</keyword>
<dbReference type="Gene3D" id="3.40.50.300">
    <property type="entry name" value="P-loop containing nucleotide triphosphate hydrolases"/>
    <property type="match status" value="1"/>
</dbReference>
<feature type="transmembrane region" description="Helical" evidence="7">
    <location>
        <begin position="56"/>
        <end position="81"/>
    </location>
</feature>
<dbReference type="GO" id="GO:0034040">
    <property type="term" value="F:ATPase-coupled lipid transmembrane transporter activity"/>
    <property type="evidence" value="ECO:0007669"/>
    <property type="project" value="TreeGrafter"/>
</dbReference>
<feature type="transmembrane region" description="Helical" evidence="7">
    <location>
        <begin position="235"/>
        <end position="260"/>
    </location>
</feature>
<evidence type="ECO:0000256" key="2">
    <source>
        <dbReference type="ARBA" id="ARBA00022692"/>
    </source>
</evidence>
<dbReference type="AlphaFoldDB" id="A0AAU8IJE9"/>
<dbReference type="SUPFAM" id="SSF90123">
    <property type="entry name" value="ABC transporter transmembrane region"/>
    <property type="match status" value="1"/>
</dbReference>
<evidence type="ECO:0000259" key="8">
    <source>
        <dbReference type="PROSITE" id="PS50893"/>
    </source>
</evidence>
<reference evidence="10" key="1">
    <citation type="submission" date="2024-06" db="EMBL/GenBank/DDBJ databases">
        <authorList>
            <person name="Fan A."/>
            <person name="Zhang F.Y."/>
            <person name="Zhang L."/>
        </authorList>
    </citation>
    <scope>NUCLEOTIDE SEQUENCE</scope>
    <source>
        <strain evidence="10">Y61</strain>
    </source>
</reference>
<dbReference type="InterPro" id="IPR039421">
    <property type="entry name" value="Type_1_exporter"/>
</dbReference>
<dbReference type="GO" id="GO:0140359">
    <property type="term" value="F:ABC-type transporter activity"/>
    <property type="evidence" value="ECO:0007669"/>
    <property type="project" value="InterPro"/>
</dbReference>
<keyword evidence="2 7" id="KW-0812">Transmembrane</keyword>
<accession>A0AAU8IJE9</accession>
<gene>
    <name evidence="10" type="primary">cydD</name>
    <name evidence="10" type="ORF">ABNN70_09165</name>
</gene>
<evidence type="ECO:0000256" key="3">
    <source>
        <dbReference type="ARBA" id="ARBA00022741"/>
    </source>
</evidence>
<dbReference type="InterPro" id="IPR027417">
    <property type="entry name" value="P-loop_NTPase"/>
</dbReference>
<dbReference type="Pfam" id="PF00664">
    <property type="entry name" value="ABC_membrane"/>
    <property type="match status" value="1"/>
</dbReference>
<organism evidence="10">
    <name type="scientific">Sporolactobacillus sp. Y61</name>
    <dbReference type="NCBI Taxonomy" id="3160863"/>
    <lineage>
        <taxon>Bacteria</taxon>
        <taxon>Bacillati</taxon>
        <taxon>Bacillota</taxon>
        <taxon>Bacilli</taxon>
        <taxon>Bacillales</taxon>
        <taxon>Sporolactobacillaceae</taxon>
        <taxon>Sporolactobacillus</taxon>
    </lineage>
</organism>
<dbReference type="GO" id="GO:0005886">
    <property type="term" value="C:plasma membrane"/>
    <property type="evidence" value="ECO:0007669"/>
    <property type="project" value="UniProtKB-SubCell"/>
</dbReference>
<dbReference type="SUPFAM" id="SSF52540">
    <property type="entry name" value="P-loop containing nucleoside triphosphate hydrolases"/>
    <property type="match status" value="1"/>
</dbReference>
<dbReference type="InterPro" id="IPR036640">
    <property type="entry name" value="ABC1_TM_sf"/>
</dbReference>
<evidence type="ECO:0000256" key="6">
    <source>
        <dbReference type="ARBA" id="ARBA00023136"/>
    </source>
</evidence>
<feature type="transmembrane region" description="Helical" evidence="7">
    <location>
        <begin position="14"/>
        <end position="36"/>
    </location>
</feature>
<name>A0AAU8IJE9_9BACL</name>
<keyword evidence="3" id="KW-0547">Nucleotide-binding</keyword>
<dbReference type="PANTHER" id="PTHR24221:SF614">
    <property type="entry name" value="GLUTATHIONE_L-CYSTEINE TRANSPORT SYSTEM ATP-BINDING_PERMEASE PROTEIN CYDC"/>
    <property type="match status" value="1"/>
</dbReference>
<evidence type="ECO:0000259" key="9">
    <source>
        <dbReference type="PROSITE" id="PS50929"/>
    </source>
</evidence>
<dbReference type="CDD" id="cd18584">
    <property type="entry name" value="ABC_6TM_AarD_CydD"/>
    <property type="match status" value="1"/>
</dbReference>
<dbReference type="Gene3D" id="1.20.1560.10">
    <property type="entry name" value="ABC transporter type 1, transmembrane domain"/>
    <property type="match status" value="1"/>
</dbReference>
<feature type="domain" description="ABC transporter" evidence="8">
    <location>
        <begin position="336"/>
        <end position="571"/>
    </location>
</feature>
<dbReference type="Pfam" id="PF00005">
    <property type="entry name" value="ABC_tran"/>
    <property type="match status" value="1"/>
</dbReference>
<evidence type="ECO:0000256" key="5">
    <source>
        <dbReference type="ARBA" id="ARBA00022989"/>
    </source>
</evidence>
<dbReference type="PROSITE" id="PS50893">
    <property type="entry name" value="ABC_TRANSPORTER_2"/>
    <property type="match status" value="1"/>
</dbReference>
<dbReference type="GO" id="GO:0005524">
    <property type="term" value="F:ATP binding"/>
    <property type="evidence" value="ECO:0007669"/>
    <property type="project" value="UniProtKB-KW"/>
</dbReference>
<dbReference type="PROSITE" id="PS50929">
    <property type="entry name" value="ABC_TM1F"/>
    <property type="match status" value="1"/>
</dbReference>
<dbReference type="GO" id="GO:0016887">
    <property type="term" value="F:ATP hydrolysis activity"/>
    <property type="evidence" value="ECO:0007669"/>
    <property type="project" value="InterPro"/>
</dbReference>
<dbReference type="PANTHER" id="PTHR24221">
    <property type="entry name" value="ATP-BINDING CASSETTE SUB-FAMILY B"/>
    <property type="match status" value="1"/>
</dbReference>
<dbReference type="InterPro" id="IPR011527">
    <property type="entry name" value="ABC1_TM_dom"/>
</dbReference>
<evidence type="ECO:0000256" key="1">
    <source>
        <dbReference type="ARBA" id="ARBA00004651"/>
    </source>
</evidence>
<feature type="domain" description="ABC transmembrane type-1" evidence="9">
    <location>
        <begin position="18"/>
        <end position="298"/>
    </location>
</feature>
<dbReference type="EMBL" id="CP159510">
    <property type="protein sequence ID" value="XCJ18380.1"/>
    <property type="molecule type" value="Genomic_DNA"/>
</dbReference>
<feature type="transmembrane region" description="Helical" evidence="7">
    <location>
        <begin position="134"/>
        <end position="150"/>
    </location>
</feature>
<keyword evidence="5 7" id="KW-1133">Transmembrane helix</keyword>